<dbReference type="Gene3D" id="1.10.1740.10">
    <property type="match status" value="1"/>
</dbReference>
<dbReference type="InterPro" id="IPR014327">
    <property type="entry name" value="RNA_pol_sigma70_bacteroid"/>
</dbReference>
<evidence type="ECO:0000259" key="5">
    <source>
        <dbReference type="Pfam" id="PF04542"/>
    </source>
</evidence>
<feature type="domain" description="RNA polymerase sigma-70 region 2" evidence="5">
    <location>
        <begin position="34"/>
        <end position="89"/>
    </location>
</feature>
<reference evidence="7 8" key="1">
    <citation type="journal article" date="2015" name="Int. J. Syst. Evol. Microbiol.">
        <title>Mariniphaga sediminis sp. nov., isolated from coastal sediment.</title>
        <authorList>
            <person name="Wang F.Q."/>
            <person name="Shen Q.Y."/>
            <person name="Chen G.J."/>
            <person name="Du Z.J."/>
        </authorList>
    </citation>
    <scope>NUCLEOTIDE SEQUENCE [LARGE SCALE GENOMIC DNA]</scope>
    <source>
        <strain evidence="7 8">SY21</strain>
    </source>
</reference>
<evidence type="ECO:0000256" key="4">
    <source>
        <dbReference type="ARBA" id="ARBA00023163"/>
    </source>
</evidence>
<evidence type="ECO:0000256" key="1">
    <source>
        <dbReference type="ARBA" id="ARBA00010641"/>
    </source>
</evidence>
<keyword evidence="8" id="KW-1185">Reference proteome</keyword>
<dbReference type="SUPFAM" id="SSF88659">
    <property type="entry name" value="Sigma3 and sigma4 domains of RNA polymerase sigma factors"/>
    <property type="match status" value="1"/>
</dbReference>
<organism evidence="7 8">
    <name type="scientific">Mariniphaga sediminis</name>
    <dbReference type="NCBI Taxonomy" id="1628158"/>
    <lineage>
        <taxon>Bacteria</taxon>
        <taxon>Pseudomonadati</taxon>
        <taxon>Bacteroidota</taxon>
        <taxon>Bacteroidia</taxon>
        <taxon>Marinilabiliales</taxon>
        <taxon>Prolixibacteraceae</taxon>
        <taxon>Mariniphaga</taxon>
    </lineage>
</organism>
<dbReference type="NCBIfam" id="TIGR02985">
    <property type="entry name" value="Sig70_bacteroi1"/>
    <property type="match status" value="1"/>
</dbReference>
<comment type="caution">
    <text evidence="7">The sequence shown here is derived from an EMBL/GenBank/DDBJ whole genome shotgun (WGS) entry which is preliminary data.</text>
</comment>
<comment type="similarity">
    <text evidence="1">Belongs to the sigma-70 factor family. ECF subfamily.</text>
</comment>
<gene>
    <name evidence="7" type="ORF">D1164_02140</name>
</gene>
<dbReference type="InterPro" id="IPR014284">
    <property type="entry name" value="RNA_pol_sigma-70_dom"/>
</dbReference>
<evidence type="ECO:0000259" key="6">
    <source>
        <dbReference type="Pfam" id="PF08281"/>
    </source>
</evidence>
<dbReference type="InterPro" id="IPR039425">
    <property type="entry name" value="RNA_pol_sigma-70-like"/>
</dbReference>
<dbReference type="OrthoDB" id="1453134at2"/>
<dbReference type="PANTHER" id="PTHR43133:SF46">
    <property type="entry name" value="RNA POLYMERASE SIGMA-70 FACTOR ECF SUBFAMILY"/>
    <property type="match status" value="1"/>
</dbReference>
<dbReference type="Pfam" id="PF04542">
    <property type="entry name" value="Sigma70_r2"/>
    <property type="match status" value="1"/>
</dbReference>
<dbReference type="SUPFAM" id="SSF88946">
    <property type="entry name" value="Sigma2 domain of RNA polymerase sigma factors"/>
    <property type="match status" value="1"/>
</dbReference>
<name>A0A399D5S8_9BACT</name>
<proteinExistence type="inferred from homology"/>
<evidence type="ECO:0000256" key="3">
    <source>
        <dbReference type="ARBA" id="ARBA00023082"/>
    </source>
</evidence>
<dbReference type="NCBIfam" id="TIGR02937">
    <property type="entry name" value="sigma70-ECF"/>
    <property type="match status" value="1"/>
</dbReference>
<dbReference type="GO" id="GO:0006352">
    <property type="term" value="P:DNA-templated transcription initiation"/>
    <property type="evidence" value="ECO:0007669"/>
    <property type="project" value="InterPro"/>
</dbReference>
<protein>
    <submittedName>
        <fullName evidence="7">RNA polymerase sigma-70 factor</fullName>
    </submittedName>
</protein>
<keyword evidence="2" id="KW-0805">Transcription regulation</keyword>
<accession>A0A399D5S8</accession>
<evidence type="ECO:0000313" key="8">
    <source>
        <dbReference type="Proteomes" id="UP000266441"/>
    </source>
</evidence>
<evidence type="ECO:0000256" key="2">
    <source>
        <dbReference type="ARBA" id="ARBA00023015"/>
    </source>
</evidence>
<keyword evidence="3" id="KW-0731">Sigma factor</keyword>
<dbReference type="GO" id="GO:0016987">
    <property type="term" value="F:sigma factor activity"/>
    <property type="evidence" value="ECO:0007669"/>
    <property type="project" value="UniProtKB-KW"/>
</dbReference>
<dbReference type="CDD" id="cd06171">
    <property type="entry name" value="Sigma70_r4"/>
    <property type="match status" value="1"/>
</dbReference>
<feature type="domain" description="RNA polymerase sigma factor 70 region 4 type 2" evidence="6">
    <location>
        <begin position="119"/>
        <end position="164"/>
    </location>
</feature>
<dbReference type="InterPro" id="IPR013249">
    <property type="entry name" value="RNA_pol_sigma70_r4_t2"/>
</dbReference>
<dbReference type="Pfam" id="PF08281">
    <property type="entry name" value="Sigma70_r4_2"/>
    <property type="match status" value="1"/>
</dbReference>
<dbReference type="InterPro" id="IPR036388">
    <property type="entry name" value="WH-like_DNA-bd_sf"/>
</dbReference>
<sequence length="193" mass="22724">MADKKEMDNRNSPILTKKQFGDFFQKKYHTACLVALRYLTDTDQAEDLVQDVFVTFWEKREDLKIKTNLQNYFFTAIKNHALNQVQRDKSQTVPLSELLIDLAEEENHERFDDEELAVNIALAIDELPAACRNIFTLAYREKLTYQQIASHLDISKNTVKTQMGIAYRQLREKLKKWVVVLFCLNIKRHLNKL</sequence>
<dbReference type="Proteomes" id="UP000266441">
    <property type="component" value="Unassembled WGS sequence"/>
</dbReference>
<evidence type="ECO:0000313" key="7">
    <source>
        <dbReference type="EMBL" id="RIH67244.1"/>
    </source>
</evidence>
<dbReference type="GO" id="GO:0003677">
    <property type="term" value="F:DNA binding"/>
    <property type="evidence" value="ECO:0007669"/>
    <property type="project" value="InterPro"/>
</dbReference>
<keyword evidence="4" id="KW-0804">Transcription</keyword>
<dbReference type="AlphaFoldDB" id="A0A399D5S8"/>
<dbReference type="EMBL" id="QWET01000001">
    <property type="protein sequence ID" value="RIH67244.1"/>
    <property type="molecule type" value="Genomic_DNA"/>
</dbReference>
<dbReference type="InterPro" id="IPR013325">
    <property type="entry name" value="RNA_pol_sigma_r2"/>
</dbReference>
<dbReference type="PANTHER" id="PTHR43133">
    <property type="entry name" value="RNA POLYMERASE ECF-TYPE SIGMA FACTO"/>
    <property type="match status" value="1"/>
</dbReference>
<dbReference type="RefSeq" id="WP_119348268.1">
    <property type="nucleotide sequence ID" value="NZ_JBFHKJ010000257.1"/>
</dbReference>
<dbReference type="Gene3D" id="1.10.10.10">
    <property type="entry name" value="Winged helix-like DNA-binding domain superfamily/Winged helix DNA-binding domain"/>
    <property type="match status" value="1"/>
</dbReference>
<dbReference type="InterPro" id="IPR007627">
    <property type="entry name" value="RNA_pol_sigma70_r2"/>
</dbReference>
<dbReference type="InterPro" id="IPR013324">
    <property type="entry name" value="RNA_pol_sigma_r3/r4-like"/>
</dbReference>